<dbReference type="HOGENOM" id="CLU_025662_0_0_0"/>
<dbReference type="HAMAP" id="MF_02090">
    <property type="entry name" value="NadE_glutamine_dep"/>
    <property type="match status" value="1"/>
</dbReference>
<gene>
    <name evidence="7 12" type="primary">nadE</name>
    <name evidence="11" type="ordered locus">Fisuc_1819</name>
    <name evidence="12" type="ordered locus">FSU_2322</name>
</gene>
<dbReference type="EMBL" id="CP002158">
    <property type="protein sequence ID" value="ADL26086.1"/>
    <property type="molecule type" value="Genomic_DNA"/>
</dbReference>
<evidence type="ECO:0000256" key="8">
    <source>
        <dbReference type="PIRNR" id="PIRNR006630"/>
    </source>
</evidence>
<feature type="binding site" evidence="7">
    <location>
        <position position="460"/>
    </location>
    <ligand>
        <name>deamido-NAD(+)</name>
        <dbReference type="ChEBI" id="CHEBI:58437"/>
        <note>ligand shared between two neighboring subunits</note>
    </ligand>
</feature>
<dbReference type="PROSITE" id="PS50263">
    <property type="entry name" value="CN_HYDROLASE"/>
    <property type="match status" value="1"/>
</dbReference>
<evidence type="ECO:0000256" key="2">
    <source>
        <dbReference type="ARBA" id="ARBA00007145"/>
    </source>
</evidence>
<evidence type="ECO:0000256" key="9">
    <source>
        <dbReference type="RuleBase" id="RU003811"/>
    </source>
</evidence>
<evidence type="ECO:0000256" key="1">
    <source>
        <dbReference type="ARBA" id="ARBA00005188"/>
    </source>
</evidence>
<evidence type="ECO:0000256" key="6">
    <source>
        <dbReference type="ARBA" id="ARBA00023027"/>
    </source>
</evidence>
<dbReference type="GO" id="GO:0003952">
    <property type="term" value="F:NAD+ synthase (glutamine-hydrolyzing) activity"/>
    <property type="evidence" value="ECO:0007669"/>
    <property type="project" value="UniProtKB-UniRule"/>
</dbReference>
<dbReference type="Gene3D" id="1.10.10.1140">
    <property type="entry name" value="Glutamine-dependent NAD+ synthetase, C-terminal domain"/>
    <property type="match status" value="1"/>
</dbReference>
<dbReference type="InterPro" id="IPR036526">
    <property type="entry name" value="C-N_Hydrolase_sf"/>
</dbReference>
<comment type="caution">
    <text evidence="7">Lacks conserved residue(s) required for the propagation of feature annotation.</text>
</comment>
<keyword evidence="4 7" id="KW-0547">Nucleotide-binding</keyword>
<feature type="binding site" evidence="7">
    <location>
        <position position="630"/>
    </location>
    <ligand>
        <name>deamido-NAD(+)</name>
        <dbReference type="ChEBI" id="CHEBI:58437"/>
        <note>ligand shared between two neighboring subunits</note>
    </ligand>
</feature>
<sequence>MFGFYRFASVSPVLKVADTAYNTEEIIKSAKEAASNGAAFVVFPELCITGYTCSDLFHQELLLQNSFNALLKIAGAFADSDVVLAVGLPLRMFGRLYNCAAFLQHGKLIAVTPKIHLPNQREFYEKRHFSSGRDLLRGAVGGSVGAIRCYFDGVGEVPVTNYFTVKCGALGQNGSECAGSEVRVGVELCEDLWTPVPPSGELALAGANVIVNLSASDALVGKRDYRRNLVLNQSARCMAAYVYASAGVHESTTDMVFSGHLMIAENGSLIAESKPFSRETEIVYADVDVERLNMQRLSEGSFQDFDSREIVARAASFDGLRAVEKLQYRFVSPMPFVPGSLESRDQSCTEIFNIQCAGLAKRLEASRSKRAVIGLSGGLDSTLALLVVAETFKLLKRPALEILSLTMPGFGTTKRTKNNAVLLAELLGVELRTVSIKDACLQHFKDIGHDPQKLDVTYENVQARERTQILMDVANGEGGIVIGTGDLSEIALGWSTYNADHMSMYAVNCDIPKTLVRHIVHWYADNSLKFSADAKTAMELKKVLYDILDTPVSPELLPADDNGQIAQKTESILGAYEIHDFFLYHFAKYGATPQKLLFLAKYAFAGKFTDEEIEKALTVFVRRFFTQQFKRSCIPDGPKVGTISLSPRADWRMPSDASFADWLK</sequence>
<comment type="pathway">
    <text evidence="1 7 8">Cofactor biosynthesis; NAD(+) biosynthesis; NAD(+) from deamido-NAD(+) (L-Gln route): step 1/1.</text>
</comment>
<dbReference type="AlphaFoldDB" id="C9RS75"/>
<feature type="domain" description="CN hydrolase" evidence="10">
    <location>
        <begin position="5"/>
        <end position="289"/>
    </location>
</feature>
<dbReference type="Pfam" id="PF00795">
    <property type="entry name" value="CN_hydrolase"/>
    <property type="match status" value="1"/>
</dbReference>
<feature type="binding site" evidence="7">
    <location>
        <position position="484"/>
    </location>
    <ligand>
        <name>ATP</name>
        <dbReference type="ChEBI" id="CHEBI:30616"/>
    </ligand>
</feature>
<dbReference type="OrthoDB" id="9803818at2"/>
<comment type="catalytic activity">
    <reaction evidence="7 8">
        <text>deamido-NAD(+) + L-glutamine + ATP + H2O = L-glutamate + AMP + diphosphate + NAD(+) + H(+)</text>
        <dbReference type="Rhea" id="RHEA:24384"/>
        <dbReference type="ChEBI" id="CHEBI:15377"/>
        <dbReference type="ChEBI" id="CHEBI:15378"/>
        <dbReference type="ChEBI" id="CHEBI:29985"/>
        <dbReference type="ChEBI" id="CHEBI:30616"/>
        <dbReference type="ChEBI" id="CHEBI:33019"/>
        <dbReference type="ChEBI" id="CHEBI:57540"/>
        <dbReference type="ChEBI" id="CHEBI:58359"/>
        <dbReference type="ChEBI" id="CHEBI:58437"/>
        <dbReference type="ChEBI" id="CHEBI:456215"/>
        <dbReference type="EC" id="6.3.5.1"/>
    </reaction>
</comment>
<evidence type="ECO:0000313" key="12">
    <source>
        <dbReference type="EMBL" id="ADL26086.1"/>
    </source>
</evidence>
<keyword evidence="6 7" id="KW-0520">NAD</keyword>
<dbReference type="InterPro" id="IPR022310">
    <property type="entry name" value="NAD/GMP_synthase"/>
</dbReference>
<dbReference type="InterPro" id="IPR014729">
    <property type="entry name" value="Rossmann-like_a/b/a_fold"/>
</dbReference>
<comment type="similarity">
    <text evidence="2 7 8">In the C-terminal section; belongs to the NAD synthetase family.</text>
</comment>
<dbReference type="CDD" id="cd00553">
    <property type="entry name" value="NAD_synthase"/>
    <property type="match status" value="1"/>
</dbReference>
<feature type="active site" description="Nucleophile; for glutaminase activity" evidence="7">
    <location>
        <position position="189"/>
    </location>
</feature>
<keyword evidence="5 7" id="KW-0067">ATP-binding</keyword>
<comment type="function">
    <text evidence="7">Catalyzes the ATP-dependent amidation of deamido-NAD to form NAD. Uses L-glutamine as a nitrogen source.</text>
</comment>
<feature type="active site" description="Proton acceptor; for glutaminase activity" evidence="7">
    <location>
        <position position="45"/>
    </location>
</feature>
<feature type="binding site" evidence="7">
    <location>
        <begin position="374"/>
        <end position="381"/>
    </location>
    <ligand>
        <name>ATP</name>
        <dbReference type="ChEBI" id="CHEBI:30616"/>
    </ligand>
</feature>
<keyword evidence="14" id="KW-1185">Reference proteome</keyword>
<reference evidence="12" key="3">
    <citation type="submission" date="2010-08" db="EMBL/GenBank/DDBJ databases">
        <authorList>
            <person name="Durkin A.S."/>
            <person name="Nelson K.E."/>
            <person name="Morrison M."/>
            <person name="Forsberg C.W."/>
            <person name="Wilson D.B."/>
            <person name="Russell J.B."/>
            <person name="Cann I.K.O."/>
            <person name="Mackie R.I."/>
            <person name="White B.A."/>
        </authorList>
    </citation>
    <scope>NUCLEOTIDE SEQUENCE</scope>
    <source>
        <strain evidence="12">S85</strain>
    </source>
</reference>
<dbReference type="eggNOG" id="COG0171">
    <property type="taxonomic scope" value="Bacteria"/>
</dbReference>
<dbReference type="Pfam" id="PF02540">
    <property type="entry name" value="NAD_synthase"/>
    <property type="match status" value="1"/>
</dbReference>
<accession>C9RS75</accession>
<dbReference type="CDD" id="cd07570">
    <property type="entry name" value="GAT_Gln-NAD-synth"/>
    <property type="match status" value="1"/>
</dbReference>
<dbReference type="InterPro" id="IPR041856">
    <property type="entry name" value="NAD+_synth_C"/>
</dbReference>
<dbReference type="UniPathway" id="UPA00253">
    <property type="reaction ID" value="UER00334"/>
</dbReference>
<dbReference type="Proteomes" id="UP000000517">
    <property type="component" value="Chromosome"/>
</dbReference>
<name>C9RS75_FIBSS</name>
<evidence type="ECO:0000256" key="4">
    <source>
        <dbReference type="ARBA" id="ARBA00022741"/>
    </source>
</evidence>
<dbReference type="GO" id="GO:0005737">
    <property type="term" value="C:cytoplasm"/>
    <property type="evidence" value="ECO:0007669"/>
    <property type="project" value="InterPro"/>
</dbReference>
<feature type="binding site" evidence="7">
    <location>
        <position position="216"/>
    </location>
    <ligand>
        <name>L-glutamine</name>
        <dbReference type="ChEBI" id="CHEBI:58359"/>
    </ligand>
</feature>
<dbReference type="eggNOG" id="COG0388">
    <property type="taxonomic scope" value="Bacteria"/>
</dbReference>
<dbReference type="Gene3D" id="3.40.50.620">
    <property type="entry name" value="HUPs"/>
    <property type="match status" value="1"/>
</dbReference>
<protein>
    <recommendedName>
        <fullName evidence="7 8">Glutamine-dependent NAD(+) synthetase</fullName>
        <ecNumber evidence="7 8">6.3.5.1</ecNumber>
    </recommendedName>
    <alternativeName>
        <fullName evidence="7 8">NAD(+) synthase [glutamine-hydrolyzing]</fullName>
    </alternativeName>
</protein>
<evidence type="ECO:0000256" key="3">
    <source>
        <dbReference type="ARBA" id="ARBA00022598"/>
    </source>
</evidence>
<dbReference type="PIRSF" id="PIRSF006630">
    <property type="entry name" value="NADS_GAT"/>
    <property type="match status" value="1"/>
</dbReference>
<dbReference type="InterPro" id="IPR003694">
    <property type="entry name" value="NAD_synthase"/>
</dbReference>
<dbReference type="EMBL" id="CP001792">
    <property type="protein sequence ID" value="ACX75411.1"/>
    <property type="molecule type" value="Genomic_DNA"/>
</dbReference>
<dbReference type="PATRIC" id="fig|59374.8.peg.2232"/>
<dbReference type="InterPro" id="IPR014445">
    <property type="entry name" value="Gln-dep_NAD_synthase"/>
</dbReference>
<comment type="similarity">
    <text evidence="9">Belongs to the NAD synthetase family.</text>
</comment>
<dbReference type="GO" id="GO:0009435">
    <property type="term" value="P:NAD+ biosynthetic process"/>
    <property type="evidence" value="ECO:0007669"/>
    <property type="project" value="UniProtKB-UniRule"/>
</dbReference>
<dbReference type="NCBIfam" id="TIGR00552">
    <property type="entry name" value="nadE"/>
    <property type="match status" value="1"/>
</dbReference>
<proteinExistence type="inferred from homology"/>
<dbReference type="SUPFAM" id="SSF52402">
    <property type="entry name" value="Adenine nucleotide alpha hydrolases-like"/>
    <property type="match status" value="1"/>
</dbReference>
<dbReference type="Proteomes" id="UP000001497">
    <property type="component" value="Chromosome"/>
</dbReference>
<reference evidence="11 14" key="1">
    <citation type="submission" date="2009-10" db="EMBL/GenBank/DDBJ databases">
        <title>Complete sequence of Fibrobacter succinogenes subsp. succinogenes S85.</title>
        <authorList>
            <consortium name="US DOE Joint Genome Institute"/>
            <person name="Lucas S."/>
            <person name="Copeland A."/>
            <person name="Lapidus A."/>
            <person name="Glavina del Rio T."/>
            <person name="Tice H."/>
            <person name="Bruce D."/>
            <person name="Goodwin L."/>
            <person name="Pitluck S."/>
            <person name="Chertkov O."/>
            <person name="Detter J.C."/>
            <person name="Han C."/>
            <person name="Tapia R."/>
            <person name="Larimer F."/>
            <person name="Land M."/>
            <person name="Hauser L."/>
            <person name="Kyrpides N."/>
            <person name="Mikhailova N."/>
            <person name="Weimer P.J."/>
            <person name="Stevenson D.M."/>
            <person name="Boyum J."/>
            <person name="Brumm P.I."/>
            <person name="Mead D."/>
        </authorList>
    </citation>
    <scope>NUCLEOTIDE SEQUENCE [LARGE SCALE GENOMIC DNA]</scope>
    <source>
        <strain evidence="14">ATCC 19169 / S85</strain>
        <strain evidence="11">S85</strain>
    </source>
</reference>
<reference evidence="13" key="2">
    <citation type="submission" date="2010-08" db="EMBL/GenBank/DDBJ databases">
        <title>Complete sequence of Fibrobacter succinogenes subsp. succinogenes S85.</title>
        <authorList>
            <person name="Durkin A.S."/>
            <person name="Nelson K.E."/>
            <person name="Morrison M."/>
            <person name="Forsberg C.W."/>
            <person name="Wilson D.B."/>
            <person name="Russell J.B."/>
            <person name="Cann I.K.O."/>
            <person name="Mackie R.I."/>
            <person name="White B.A."/>
        </authorList>
    </citation>
    <scope>NUCLEOTIDE SEQUENCE [LARGE SCALE GENOMIC DNA]</scope>
    <source>
        <strain evidence="13">ATCC 19169 / S85</strain>
    </source>
</reference>
<evidence type="ECO:0000259" key="10">
    <source>
        <dbReference type="PROSITE" id="PS50263"/>
    </source>
</evidence>
<organism evidence="12 13">
    <name type="scientific">Fibrobacter succinogenes (strain ATCC 19169 / S85)</name>
    <dbReference type="NCBI Taxonomy" id="59374"/>
    <lineage>
        <taxon>Bacteria</taxon>
        <taxon>Pseudomonadati</taxon>
        <taxon>Fibrobacterota</taxon>
        <taxon>Fibrobacteria</taxon>
        <taxon>Fibrobacterales</taxon>
        <taxon>Fibrobacteraceae</taxon>
        <taxon>Fibrobacter</taxon>
    </lineage>
</organism>
<evidence type="ECO:0000313" key="11">
    <source>
        <dbReference type="EMBL" id="ACX75411.1"/>
    </source>
</evidence>
<dbReference type="NCBIfam" id="NF002730">
    <property type="entry name" value="PRK02628.1"/>
    <property type="match status" value="1"/>
</dbReference>
<feature type="binding site" evidence="7">
    <location>
        <position position="222"/>
    </location>
    <ligand>
        <name>L-glutamine</name>
        <dbReference type="ChEBI" id="CHEBI:58359"/>
    </ligand>
</feature>
<dbReference type="PANTHER" id="PTHR23090">
    <property type="entry name" value="NH 3 /GLUTAMINE-DEPENDENT NAD + SYNTHETASE"/>
    <property type="match status" value="1"/>
</dbReference>
<dbReference type="GO" id="GO:0004359">
    <property type="term" value="F:glutaminase activity"/>
    <property type="evidence" value="ECO:0007669"/>
    <property type="project" value="InterPro"/>
</dbReference>
<dbReference type="SUPFAM" id="SSF56317">
    <property type="entry name" value="Carbon-nitrogen hydrolase"/>
    <property type="match status" value="1"/>
</dbReference>
<keyword evidence="3 7" id="KW-0436">Ligase</keyword>
<dbReference type="EC" id="6.3.5.1" evidence="7 8"/>
<evidence type="ECO:0000313" key="13">
    <source>
        <dbReference type="Proteomes" id="UP000000517"/>
    </source>
</evidence>
<dbReference type="KEGG" id="fsc:FSU_2322"/>
<dbReference type="PANTHER" id="PTHR23090:SF9">
    <property type="entry name" value="GLUTAMINE-DEPENDENT NAD(+) SYNTHETASE"/>
    <property type="match status" value="1"/>
</dbReference>
<dbReference type="STRING" id="59374.FSU_2322"/>
<dbReference type="InterPro" id="IPR003010">
    <property type="entry name" value="C-N_Hydrolase"/>
</dbReference>
<evidence type="ECO:0000256" key="7">
    <source>
        <dbReference type="HAMAP-Rule" id="MF_02090"/>
    </source>
</evidence>
<dbReference type="GO" id="GO:0008795">
    <property type="term" value="F:NAD+ synthase activity"/>
    <property type="evidence" value="ECO:0007669"/>
    <property type="project" value="UniProtKB-UniRule"/>
</dbReference>
<evidence type="ECO:0000313" key="14">
    <source>
        <dbReference type="Proteomes" id="UP000001497"/>
    </source>
</evidence>
<dbReference type="KEGG" id="fsu:Fisuc_1819"/>
<feature type="active site" description="For glutaminase activity" evidence="7">
    <location>
        <position position="114"/>
    </location>
</feature>
<dbReference type="Gene3D" id="3.60.110.10">
    <property type="entry name" value="Carbon-nitrogen hydrolase"/>
    <property type="match status" value="1"/>
</dbReference>
<feature type="binding site" evidence="7">
    <location>
        <begin position="494"/>
        <end position="497"/>
    </location>
    <ligand>
        <name>deamido-NAD(+)</name>
        <dbReference type="ChEBI" id="CHEBI:58437"/>
        <note>ligand shared between two neighboring subunits</note>
    </ligand>
</feature>
<dbReference type="GO" id="GO:0005524">
    <property type="term" value="F:ATP binding"/>
    <property type="evidence" value="ECO:0007669"/>
    <property type="project" value="UniProtKB-UniRule"/>
</dbReference>
<feature type="binding site" evidence="7">
    <location>
        <position position="489"/>
    </location>
    <ligand>
        <name>deamido-NAD(+)</name>
        <dbReference type="ChEBI" id="CHEBI:58437"/>
        <note>ligand shared between two neighboring subunits</note>
    </ligand>
</feature>
<evidence type="ECO:0000256" key="5">
    <source>
        <dbReference type="ARBA" id="ARBA00022840"/>
    </source>
</evidence>
<dbReference type="RefSeq" id="WP_014546484.1">
    <property type="nucleotide sequence ID" value="NC_013410.1"/>
</dbReference>